<feature type="compositionally biased region" description="Polar residues" evidence="1">
    <location>
        <begin position="46"/>
        <end position="69"/>
    </location>
</feature>
<evidence type="ECO:0000313" key="3">
    <source>
        <dbReference type="EMBL" id="CAK9198315.1"/>
    </source>
</evidence>
<evidence type="ECO:0000256" key="2">
    <source>
        <dbReference type="SAM" id="Phobius"/>
    </source>
</evidence>
<organism evidence="3 4">
    <name type="scientific">Sphagnum troendelagicum</name>
    <dbReference type="NCBI Taxonomy" id="128251"/>
    <lineage>
        <taxon>Eukaryota</taxon>
        <taxon>Viridiplantae</taxon>
        <taxon>Streptophyta</taxon>
        <taxon>Embryophyta</taxon>
        <taxon>Bryophyta</taxon>
        <taxon>Sphagnophytina</taxon>
        <taxon>Sphagnopsida</taxon>
        <taxon>Sphagnales</taxon>
        <taxon>Sphagnaceae</taxon>
        <taxon>Sphagnum</taxon>
    </lineage>
</organism>
<keyword evidence="2" id="KW-1133">Transmembrane helix</keyword>
<keyword evidence="2" id="KW-0812">Transmembrane</keyword>
<feature type="transmembrane region" description="Helical" evidence="2">
    <location>
        <begin position="244"/>
        <end position="266"/>
    </location>
</feature>
<protein>
    <submittedName>
        <fullName evidence="3">Uncharacterized protein</fullName>
    </submittedName>
</protein>
<keyword evidence="4" id="KW-1185">Reference proteome</keyword>
<sequence length="277" mass="30262">MASSTQLNEMPIVGQEILNGDVDTIPANSNIPSPVSMAHETGMNRLPSSENGFSQRSNQATQTENNTDANRYKKRETLSTIENKQLEDMKTDPGLQKFKGLSRIFEEPLEKIKDWPHYFEEKEAAGDGLQKGFLNLWSTFIIAETLLAGVAIQPFVTNAPNISGWQLEVYGGLWALALLLDFLGLAITALFLGYLLGNPSHLAWVWACKIGPLIGIPAILVLLDTIWSLIAISFSSWVIYGPRVGIICAVVAAFVVAAPVAISISFRKASNKDDALD</sequence>
<keyword evidence="2" id="KW-0472">Membrane</keyword>
<feature type="transmembrane region" description="Helical" evidence="2">
    <location>
        <begin position="218"/>
        <end position="238"/>
    </location>
</feature>
<reference evidence="3" key="1">
    <citation type="submission" date="2024-02" db="EMBL/GenBank/DDBJ databases">
        <authorList>
            <consortium name="ELIXIR-Norway"/>
            <consortium name="Elixir Norway"/>
        </authorList>
    </citation>
    <scope>NUCLEOTIDE SEQUENCE</scope>
</reference>
<feature type="transmembrane region" description="Helical" evidence="2">
    <location>
        <begin position="172"/>
        <end position="197"/>
    </location>
</feature>
<evidence type="ECO:0000313" key="4">
    <source>
        <dbReference type="Proteomes" id="UP001497512"/>
    </source>
</evidence>
<name>A0ABP0TJK9_9BRYO</name>
<gene>
    <name evidence="3" type="ORF">CSSPTR1EN2_LOCUS4375</name>
</gene>
<feature type="region of interest" description="Disordered" evidence="1">
    <location>
        <begin position="28"/>
        <end position="70"/>
    </location>
</feature>
<dbReference type="Proteomes" id="UP001497512">
    <property type="component" value="Chromosome 12"/>
</dbReference>
<proteinExistence type="predicted"/>
<evidence type="ECO:0000256" key="1">
    <source>
        <dbReference type="SAM" id="MobiDB-lite"/>
    </source>
</evidence>
<dbReference type="EMBL" id="OZ019904">
    <property type="protein sequence ID" value="CAK9198315.1"/>
    <property type="molecule type" value="Genomic_DNA"/>
</dbReference>
<feature type="transmembrane region" description="Helical" evidence="2">
    <location>
        <begin position="132"/>
        <end position="152"/>
    </location>
</feature>
<accession>A0ABP0TJK9</accession>